<gene>
    <name evidence="8" type="primary">recO</name>
    <name evidence="10" type="ORF">EV699_11482</name>
</gene>
<dbReference type="PANTHER" id="PTHR33991:SF1">
    <property type="entry name" value="DNA REPAIR PROTEIN RECO"/>
    <property type="match status" value="1"/>
</dbReference>
<accession>A0A4R2LC69</accession>
<evidence type="ECO:0000256" key="8">
    <source>
        <dbReference type="HAMAP-Rule" id="MF_00201"/>
    </source>
</evidence>
<evidence type="ECO:0000256" key="6">
    <source>
        <dbReference type="ARBA" id="ARBA00023204"/>
    </source>
</evidence>
<dbReference type="InterPro" id="IPR037278">
    <property type="entry name" value="ARFGAP/RecO"/>
</dbReference>
<dbReference type="SUPFAM" id="SSF57863">
    <property type="entry name" value="ArfGap/RecO-like zinc finger"/>
    <property type="match status" value="1"/>
</dbReference>
<comment type="function">
    <text evidence="1 8">Involved in DNA repair and RecF pathway recombination.</text>
</comment>
<dbReference type="RefSeq" id="WP_132543548.1">
    <property type="nucleotide sequence ID" value="NZ_SLWY01000014.1"/>
</dbReference>
<dbReference type="GO" id="GO:0006302">
    <property type="term" value="P:double-strand break repair"/>
    <property type="evidence" value="ECO:0007669"/>
    <property type="project" value="TreeGrafter"/>
</dbReference>
<comment type="similarity">
    <text evidence="2 8">Belongs to the RecO family.</text>
</comment>
<dbReference type="OrthoDB" id="9804792at2"/>
<dbReference type="Pfam" id="PF02565">
    <property type="entry name" value="RecO_C"/>
    <property type="match status" value="1"/>
</dbReference>
<dbReference type="Proteomes" id="UP000295765">
    <property type="component" value="Unassembled WGS sequence"/>
</dbReference>
<dbReference type="InterPro" id="IPR042242">
    <property type="entry name" value="RecO_C"/>
</dbReference>
<dbReference type="InterPro" id="IPR022572">
    <property type="entry name" value="DNA_rep/recomb_RecO_N"/>
</dbReference>
<dbReference type="NCBIfam" id="TIGR00613">
    <property type="entry name" value="reco"/>
    <property type="match status" value="1"/>
</dbReference>
<dbReference type="Gene3D" id="1.20.1440.120">
    <property type="entry name" value="Recombination protein O, C-terminal domain"/>
    <property type="match status" value="1"/>
</dbReference>
<name>A0A4R2LC69_9GAMM</name>
<dbReference type="HAMAP" id="MF_00201">
    <property type="entry name" value="RecO"/>
    <property type="match status" value="1"/>
</dbReference>
<dbReference type="PANTHER" id="PTHR33991">
    <property type="entry name" value="DNA REPAIR PROTEIN RECO"/>
    <property type="match status" value="1"/>
</dbReference>
<evidence type="ECO:0000313" key="10">
    <source>
        <dbReference type="EMBL" id="TCO80438.1"/>
    </source>
</evidence>
<evidence type="ECO:0000256" key="3">
    <source>
        <dbReference type="ARBA" id="ARBA00021310"/>
    </source>
</evidence>
<keyword evidence="5 8" id="KW-0233">DNA recombination</keyword>
<sequence>MRVELEAAYVLHARAYRETSLLLEAFSLQHGRVGLVARGVRGARSRTRALLQPFQPVLLSWRGGGELATLSGVEAAGPALALQGERLLGGLYANELLLTLVARDDAQPALFAHYQALCAALAAGTPIEVALRVFERDLLDALGYRLLLAQAADGSPLQAALRYRYVADEGAHPASGVDDGVPVAGASLLALGRGELADAAARADAKRLLRAQLERLLNGRRLRTRELARALLGGARGEPATSSIPEGAHRR</sequence>
<keyword evidence="4 8" id="KW-0227">DNA damage</keyword>
<evidence type="ECO:0000256" key="4">
    <source>
        <dbReference type="ARBA" id="ARBA00022763"/>
    </source>
</evidence>
<organism evidence="10 11">
    <name type="scientific">Plasticicumulans lactativorans</name>
    <dbReference type="NCBI Taxonomy" id="1133106"/>
    <lineage>
        <taxon>Bacteria</taxon>
        <taxon>Pseudomonadati</taxon>
        <taxon>Pseudomonadota</taxon>
        <taxon>Gammaproteobacteria</taxon>
        <taxon>Candidatus Competibacteraceae</taxon>
        <taxon>Plasticicumulans</taxon>
    </lineage>
</organism>
<evidence type="ECO:0000256" key="2">
    <source>
        <dbReference type="ARBA" id="ARBA00007452"/>
    </source>
</evidence>
<dbReference type="SUPFAM" id="SSF50249">
    <property type="entry name" value="Nucleic acid-binding proteins"/>
    <property type="match status" value="1"/>
</dbReference>
<evidence type="ECO:0000256" key="5">
    <source>
        <dbReference type="ARBA" id="ARBA00023172"/>
    </source>
</evidence>
<keyword evidence="6 8" id="KW-0234">DNA repair</keyword>
<evidence type="ECO:0000256" key="7">
    <source>
        <dbReference type="ARBA" id="ARBA00033409"/>
    </source>
</evidence>
<evidence type="ECO:0000313" key="11">
    <source>
        <dbReference type="Proteomes" id="UP000295765"/>
    </source>
</evidence>
<evidence type="ECO:0000259" key="9">
    <source>
        <dbReference type="Pfam" id="PF11967"/>
    </source>
</evidence>
<dbReference type="Gene3D" id="2.40.50.140">
    <property type="entry name" value="Nucleic acid-binding proteins"/>
    <property type="match status" value="1"/>
</dbReference>
<keyword evidence="11" id="KW-1185">Reference proteome</keyword>
<dbReference type="Pfam" id="PF11967">
    <property type="entry name" value="RecO_N"/>
    <property type="match status" value="1"/>
</dbReference>
<dbReference type="AlphaFoldDB" id="A0A4R2LC69"/>
<feature type="domain" description="DNA replication/recombination mediator RecO N-terminal" evidence="9">
    <location>
        <begin position="1"/>
        <end position="76"/>
    </location>
</feature>
<dbReference type="InterPro" id="IPR003717">
    <property type="entry name" value="RecO"/>
</dbReference>
<dbReference type="GO" id="GO:0006310">
    <property type="term" value="P:DNA recombination"/>
    <property type="evidence" value="ECO:0007669"/>
    <property type="project" value="UniProtKB-UniRule"/>
</dbReference>
<comment type="caution">
    <text evidence="10">The sequence shown here is derived from an EMBL/GenBank/DDBJ whole genome shotgun (WGS) entry which is preliminary data.</text>
</comment>
<reference evidence="10 11" key="1">
    <citation type="submission" date="2019-03" db="EMBL/GenBank/DDBJ databases">
        <title>Genomic Encyclopedia of Type Strains, Phase IV (KMG-IV): sequencing the most valuable type-strain genomes for metagenomic binning, comparative biology and taxonomic classification.</title>
        <authorList>
            <person name="Goeker M."/>
        </authorList>
    </citation>
    <scope>NUCLEOTIDE SEQUENCE [LARGE SCALE GENOMIC DNA]</scope>
    <source>
        <strain evidence="10 11">DSM 25287</strain>
    </source>
</reference>
<proteinExistence type="inferred from homology"/>
<evidence type="ECO:0000256" key="1">
    <source>
        <dbReference type="ARBA" id="ARBA00003065"/>
    </source>
</evidence>
<dbReference type="InterPro" id="IPR012340">
    <property type="entry name" value="NA-bd_OB-fold"/>
</dbReference>
<dbReference type="EMBL" id="SLWY01000014">
    <property type="protein sequence ID" value="TCO80438.1"/>
    <property type="molecule type" value="Genomic_DNA"/>
</dbReference>
<dbReference type="GO" id="GO:0043590">
    <property type="term" value="C:bacterial nucleoid"/>
    <property type="evidence" value="ECO:0007669"/>
    <property type="project" value="TreeGrafter"/>
</dbReference>
<protein>
    <recommendedName>
        <fullName evidence="3 8">DNA repair protein RecO</fullName>
    </recommendedName>
    <alternativeName>
        <fullName evidence="7 8">Recombination protein O</fullName>
    </alternativeName>
</protein>